<accession>A0ABM0XBZ6</accession>
<dbReference type="Pfam" id="PF03140">
    <property type="entry name" value="DUF247"/>
    <property type="match status" value="1"/>
</dbReference>
<evidence type="ECO:0000313" key="3">
    <source>
        <dbReference type="RefSeq" id="XP_010483693.1"/>
    </source>
</evidence>
<evidence type="ECO:0000256" key="1">
    <source>
        <dbReference type="SAM" id="Phobius"/>
    </source>
</evidence>
<dbReference type="PANTHER" id="PTHR31170">
    <property type="entry name" value="BNAC04G53230D PROTEIN"/>
    <property type="match status" value="1"/>
</dbReference>
<dbReference type="Proteomes" id="UP000694864">
    <property type="component" value="Chromosome 18"/>
</dbReference>
<proteinExistence type="predicted"/>
<reference evidence="3" key="2">
    <citation type="submission" date="2025-08" db="UniProtKB">
        <authorList>
            <consortium name="RefSeq"/>
        </authorList>
    </citation>
    <scope>IDENTIFICATION</scope>
    <source>
        <tissue evidence="3">Leaf</tissue>
    </source>
</reference>
<dbReference type="GeneID" id="104762155"/>
<keyword evidence="1" id="KW-1133">Transmembrane helix</keyword>
<evidence type="ECO:0000313" key="2">
    <source>
        <dbReference type="Proteomes" id="UP000694864"/>
    </source>
</evidence>
<dbReference type="InterPro" id="IPR004158">
    <property type="entry name" value="DUF247_pln"/>
</dbReference>
<keyword evidence="1" id="KW-0812">Transmembrane</keyword>
<keyword evidence="2" id="KW-1185">Reference proteome</keyword>
<gene>
    <name evidence="3" type="primary">LOC104762155</name>
</gene>
<name>A0ABM0XBZ6_CAMSA</name>
<dbReference type="RefSeq" id="XP_010483693.1">
    <property type="nucleotide sequence ID" value="XM_010485391.1"/>
</dbReference>
<reference evidence="2" key="1">
    <citation type="journal article" date="2014" name="Nat. Commun.">
        <title>The emerging biofuel crop Camelina sativa retains a highly undifferentiated hexaploid genome structure.</title>
        <authorList>
            <person name="Kagale S."/>
            <person name="Koh C."/>
            <person name="Nixon J."/>
            <person name="Bollina V."/>
            <person name="Clarke W.E."/>
            <person name="Tuteja R."/>
            <person name="Spillane C."/>
            <person name="Robinson S.J."/>
            <person name="Links M.G."/>
            <person name="Clarke C."/>
            <person name="Higgins E.E."/>
            <person name="Huebert T."/>
            <person name="Sharpe A.G."/>
            <person name="Parkin I.A."/>
        </authorList>
    </citation>
    <scope>NUCLEOTIDE SEQUENCE [LARGE SCALE GENOMIC DNA]</scope>
    <source>
        <strain evidence="2">cv. DH55</strain>
    </source>
</reference>
<sequence>MGSQEYCIYRVPSPLREVKPEAYTPRMVIIGPLHHSVKPRAYNHDIEANMLMEDLKNSNSSYLEYLMMEGQKKRYKEAFIKRIGQISVDEMKRTIQANIEKIRGSYAVPTSWISSPDFVDLILGDSIFILELSLRHWDKKHKTSQPSTSIGTACRDLTVDKTFFTSTVIEDLILLENQLPYFILEELFDPIKRDLCGNDDLTLYQLILNLFSKVGKIKENTKFMHFTDMHRCVYEESLDQNPDMKGTKGKTHTQNAENLSHVGVEFKVWKDEYSLDVAFKEGCLTMPSFPADENSDIILRNVIAYEQCHMLGNALTSEYIYLMNFLVTSDKDVEVLDARGLIANGIGRSSLVVKMINELGVGVRLPESTVYHGIAMKLRAHCKSRRKRFLAKLGNVYYSDCLTGTATTAAVILLFLTMVATGASLYQAIMTQP</sequence>
<keyword evidence="1" id="KW-0472">Membrane</keyword>
<feature type="transmembrane region" description="Helical" evidence="1">
    <location>
        <begin position="409"/>
        <end position="429"/>
    </location>
</feature>
<dbReference type="PANTHER" id="PTHR31170:SF9">
    <property type="entry name" value="PROTEIN, PUTATIVE (DUF247)-RELATED"/>
    <property type="match status" value="1"/>
</dbReference>
<protein>
    <submittedName>
        <fullName evidence="3">UPF0481 protein At3g47200-like</fullName>
    </submittedName>
</protein>
<organism evidence="2 3">
    <name type="scientific">Camelina sativa</name>
    <name type="common">False flax</name>
    <name type="synonym">Myagrum sativum</name>
    <dbReference type="NCBI Taxonomy" id="90675"/>
    <lineage>
        <taxon>Eukaryota</taxon>
        <taxon>Viridiplantae</taxon>
        <taxon>Streptophyta</taxon>
        <taxon>Embryophyta</taxon>
        <taxon>Tracheophyta</taxon>
        <taxon>Spermatophyta</taxon>
        <taxon>Magnoliopsida</taxon>
        <taxon>eudicotyledons</taxon>
        <taxon>Gunneridae</taxon>
        <taxon>Pentapetalae</taxon>
        <taxon>rosids</taxon>
        <taxon>malvids</taxon>
        <taxon>Brassicales</taxon>
        <taxon>Brassicaceae</taxon>
        <taxon>Camelineae</taxon>
        <taxon>Camelina</taxon>
    </lineage>
</organism>